<evidence type="ECO:0000256" key="2">
    <source>
        <dbReference type="ARBA" id="ARBA00022741"/>
    </source>
</evidence>
<dbReference type="InterPro" id="IPR003593">
    <property type="entry name" value="AAA+_ATPase"/>
</dbReference>
<dbReference type="Gene3D" id="1.10.8.60">
    <property type="match status" value="2"/>
</dbReference>
<keyword evidence="6" id="KW-0472">Membrane</keyword>
<evidence type="ECO:0000259" key="7">
    <source>
        <dbReference type="PROSITE" id="PS51903"/>
    </source>
</evidence>
<dbReference type="Pfam" id="PF10431">
    <property type="entry name" value="ClpB_D2-small"/>
    <property type="match status" value="1"/>
</dbReference>
<evidence type="ECO:0000256" key="6">
    <source>
        <dbReference type="SAM" id="Phobius"/>
    </source>
</evidence>
<keyword evidence="4" id="KW-0143">Chaperone</keyword>
<dbReference type="InterPro" id="IPR041664">
    <property type="entry name" value="AAA_16"/>
</dbReference>
<keyword evidence="3" id="KW-0067">ATP-binding</keyword>
<dbReference type="InterPro" id="IPR041546">
    <property type="entry name" value="ClpA/ClpB_AAA_lid"/>
</dbReference>
<feature type="transmembrane region" description="Helical" evidence="6">
    <location>
        <begin position="64"/>
        <end position="83"/>
    </location>
</feature>
<dbReference type="InterPro" id="IPR004176">
    <property type="entry name" value="Clp_R_N"/>
</dbReference>
<dbReference type="InterPro" id="IPR001270">
    <property type="entry name" value="ClpA/B"/>
</dbReference>
<feature type="transmembrane region" description="Helical" evidence="6">
    <location>
        <begin position="103"/>
        <end position="125"/>
    </location>
</feature>
<dbReference type="Pfam" id="PF07724">
    <property type="entry name" value="AAA_2"/>
    <property type="match status" value="1"/>
</dbReference>
<evidence type="ECO:0000313" key="9">
    <source>
        <dbReference type="Proteomes" id="UP000176603"/>
    </source>
</evidence>
<comment type="caution">
    <text evidence="8">The sequence shown here is derived from an EMBL/GenBank/DDBJ whole genome shotgun (WGS) entry which is preliminary data.</text>
</comment>
<reference evidence="8 9" key="1">
    <citation type="journal article" date="2016" name="Nat. Commun.">
        <title>Thousands of microbial genomes shed light on interconnected biogeochemical processes in an aquifer system.</title>
        <authorList>
            <person name="Anantharaman K."/>
            <person name="Brown C.T."/>
            <person name="Hug L.A."/>
            <person name="Sharon I."/>
            <person name="Castelle C.J."/>
            <person name="Probst A.J."/>
            <person name="Thomas B.C."/>
            <person name="Singh A."/>
            <person name="Wilkins M.J."/>
            <person name="Karaoz U."/>
            <person name="Brodie E.L."/>
            <person name="Williams K.H."/>
            <person name="Hubbard S.S."/>
            <person name="Banfield J.F."/>
        </authorList>
    </citation>
    <scope>NUCLEOTIDE SEQUENCE [LARGE SCALE GENOMIC DNA]</scope>
</reference>
<dbReference type="PRINTS" id="PR00300">
    <property type="entry name" value="CLPPROTEASEA"/>
</dbReference>
<dbReference type="Pfam" id="PF13191">
    <property type="entry name" value="AAA_16"/>
    <property type="match status" value="1"/>
</dbReference>
<dbReference type="InterPro" id="IPR027417">
    <property type="entry name" value="P-loop_NTPase"/>
</dbReference>
<dbReference type="PROSITE" id="PS51903">
    <property type="entry name" value="CLP_R"/>
    <property type="match status" value="1"/>
</dbReference>
<dbReference type="FunFam" id="3.40.50.300:FF:000025">
    <property type="entry name" value="ATP-dependent Clp protease subunit"/>
    <property type="match status" value="1"/>
</dbReference>
<dbReference type="PANTHER" id="PTHR11638">
    <property type="entry name" value="ATP-DEPENDENT CLP PROTEASE"/>
    <property type="match status" value="1"/>
</dbReference>
<dbReference type="CDD" id="cd19499">
    <property type="entry name" value="RecA-like_ClpB_Hsp104-like"/>
    <property type="match status" value="1"/>
</dbReference>
<dbReference type="InterPro" id="IPR036628">
    <property type="entry name" value="Clp_N_dom_sf"/>
</dbReference>
<evidence type="ECO:0000256" key="1">
    <source>
        <dbReference type="ARBA" id="ARBA00022737"/>
    </source>
</evidence>
<keyword evidence="2" id="KW-0547">Nucleotide-binding</keyword>
<dbReference type="SUPFAM" id="SSF81923">
    <property type="entry name" value="Double Clp-N motif"/>
    <property type="match status" value="1"/>
</dbReference>
<evidence type="ECO:0000313" key="8">
    <source>
        <dbReference type="EMBL" id="OGL79062.1"/>
    </source>
</evidence>
<dbReference type="Pfam" id="PF02861">
    <property type="entry name" value="Clp_N"/>
    <property type="match status" value="1"/>
</dbReference>
<gene>
    <name evidence="8" type="ORF">A3E39_02340</name>
</gene>
<dbReference type="InterPro" id="IPR050130">
    <property type="entry name" value="ClpA_ClpB"/>
</dbReference>
<dbReference type="AlphaFoldDB" id="A0A1F7ULA5"/>
<dbReference type="GO" id="GO:0005737">
    <property type="term" value="C:cytoplasm"/>
    <property type="evidence" value="ECO:0007669"/>
    <property type="project" value="TreeGrafter"/>
</dbReference>
<keyword evidence="6" id="KW-1133">Transmembrane helix</keyword>
<organism evidence="8 9">
    <name type="scientific">Candidatus Uhrbacteria bacterium RIFCSPHIGHO2_12_FULL_60_25</name>
    <dbReference type="NCBI Taxonomy" id="1802399"/>
    <lineage>
        <taxon>Bacteria</taxon>
        <taxon>Candidatus Uhriibacteriota</taxon>
    </lineage>
</organism>
<dbReference type="Pfam" id="PF17871">
    <property type="entry name" value="AAA_lid_9"/>
    <property type="match status" value="1"/>
</dbReference>
<dbReference type="STRING" id="1802399.A3E39_02340"/>
<proteinExistence type="predicted"/>
<evidence type="ECO:0000256" key="5">
    <source>
        <dbReference type="PROSITE-ProRule" id="PRU01251"/>
    </source>
</evidence>
<dbReference type="SUPFAM" id="SSF52540">
    <property type="entry name" value="P-loop containing nucleoside triphosphate hydrolases"/>
    <property type="match status" value="2"/>
</dbReference>
<keyword evidence="1 5" id="KW-0677">Repeat</keyword>
<dbReference type="PANTHER" id="PTHR11638:SF18">
    <property type="entry name" value="HEAT SHOCK PROTEIN 104"/>
    <property type="match status" value="1"/>
</dbReference>
<dbReference type="SMART" id="SM01086">
    <property type="entry name" value="ClpB_D2-small"/>
    <property type="match status" value="1"/>
</dbReference>
<feature type="domain" description="Clp R" evidence="7">
    <location>
        <begin position="161"/>
        <end position="306"/>
    </location>
</feature>
<dbReference type="SMART" id="SM00382">
    <property type="entry name" value="AAA"/>
    <property type="match status" value="2"/>
</dbReference>
<evidence type="ECO:0000256" key="4">
    <source>
        <dbReference type="ARBA" id="ARBA00023186"/>
    </source>
</evidence>
<accession>A0A1F7ULA5</accession>
<dbReference type="EMBL" id="MGEH01000018">
    <property type="protein sequence ID" value="OGL79062.1"/>
    <property type="molecule type" value="Genomic_DNA"/>
</dbReference>
<dbReference type="GO" id="GO:0016887">
    <property type="term" value="F:ATP hydrolysis activity"/>
    <property type="evidence" value="ECO:0007669"/>
    <property type="project" value="InterPro"/>
</dbReference>
<protein>
    <recommendedName>
        <fullName evidence="7">Clp R domain-containing protein</fullName>
    </recommendedName>
</protein>
<dbReference type="InterPro" id="IPR019489">
    <property type="entry name" value="Clp_ATPase_C"/>
</dbReference>
<name>A0A1F7ULA5_9BACT</name>
<dbReference type="GO" id="GO:0005524">
    <property type="term" value="F:ATP binding"/>
    <property type="evidence" value="ECO:0007669"/>
    <property type="project" value="UniProtKB-KW"/>
</dbReference>
<dbReference type="InterPro" id="IPR003959">
    <property type="entry name" value="ATPase_AAA_core"/>
</dbReference>
<evidence type="ECO:0000256" key="3">
    <source>
        <dbReference type="ARBA" id="ARBA00022840"/>
    </source>
</evidence>
<keyword evidence="6" id="KW-0812">Transmembrane</keyword>
<dbReference type="Gene3D" id="1.10.1780.10">
    <property type="entry name" value="Clp, N-terminal domain"/>
    <property type="match status" value="1"/>
</dbReference>
<dbReference type="GO" id="GO:0034605">
    <property type="term" value="P:cellular response to heat"/>
    <property type="evidence" value="ECO:0007669"/>
    <property type="project" value="TreeGrafter"/>
</dbReference>
<dbReference type="Gene3D" id="3.40.50.300">
    <property type="entry name" value="P-loop containing nucleotide triphosphate hydrolases"/>
    <property type="match status" value="2"/>
</dbReference>
<dbReference type="Proteomes" id="UP000176603">
    <property type="component" value="Unassembled WGS sequence"/>
</dbReference>
<sequence>MAEPVTQQIILCSTCQGDPRASLTCKACGGSGLGLPSADGLLTWGAVVDDFALAFRKIKLRINVFFHLTLIVLSLLTLAAFVWRLMRLDNLADVSTLRFWSAGYPEVTFFWFGLFLDCFIIFRLVEYTRDVKLLPNWGKNKAQRTVYEAGAAERSKHRFNVSLFFTDDAWQTVGNAYRLAKDLHLGEVTVTHLFAAAISSNTGAIFMTRLGLPFDKIKDPLAQMCHTATSGPPPIPLSRDVKRALILAYADARREHRKYVSTIEIFLQAFRNEPKLQELLDSLGFPPDHVVHVAEWIRLQDKLREDQERFVTLAMLKPATVMNRAMTARQTPLLDRFSEDLTLAARNGYLQPLIGRSQEMEELLRAIESGRRSVVLVGEPGVGKSAIIEGLARRMVEEDIPPQLFDRRLVSINLPQLISAGDPGLAAERLFAILNEVALSGNIILILHGIESLSGGSSHGPLDLAESLSTELDKGYFLAIGTTTPHAYTQYVERRSLGAKLTRVNIDEMGRDDAIRVLMAKSGSIEFQNKAFFSFAAIEKAVTLSARYLHERSLPDKALDVIREASVLARKQRGERTFVTADDVAAIVHEKSRIPVEAVSSDESAKLLNLESELHKRVIGQDAAVVAVAQAMRRARAELREGKRPIANFLFLGPTGVGKTELSKSLAAVYFGSETAMARVDMSEYQDASSIHRMIGAPGDQRGGLVTEAVRQNPFTILLLDEIEKAHPEILNLFLQVMDDGRLTDGVGRTIDFTNVVLIATSNAGTQFIQDEVRKGTPMEQVKTTLMEQELKGIFRPEFLNRFDAIIVFKPLTQDDVSQIAWLMVNKIGERLAEKGMKFRAEDAAVEQLATLGFDPLFGARPLRRVIQDRVDNQLADLILRKAVQRRDTIVLQADLSLLVEPAPPLS</sequence>